<dbReference type="PANTHER" id="PTHR42643">
    <property type="entry name" value="IONOTROPIC RECEPTOR 20A-RELATED"/>
    <property type="match status" value="1"/>
</dbReference>
<evidence type="ECO:0000259" key="15">
    <source>
        <dbReference type="SMART" id="SM00918"/>
    </source>
</evidence>
<evidence type="ECO:0000256" key="7">
    <source>
        <dbReference type="ARBA" id="ARBA00023136"/>
    </source>
</evidence>
<dbReference type="Gene3D" id="3.40.190.10">
    <property type="entry name" value="Periplasmic binding protein-like II"/>
    <property type="match status" value="2"/>
</dbReference>
<keyword evidence="3" id="KW-1003">Cell membrane</keyword>
<keyword evidence="4 13" id="KW-0812">Transmembrane</keyword>
<protein>
    <recommendedName>
        <fullName evidence="18">Ionotropic glutamate receptor C-terminal domain-containing protein</fullName>
    </recommendedName>
</protein>
<keyword evidence="11" id="KW-0407">Ion channel</keyword>
<accession>A0A2T7PVY5</accession>
<dbReference type="AlphaFoldDB" id="A0A2T7PVY5"/>
<evidence type="ECO:0000256" key="4">
    <source>
        <dbReference type="ARBA" id="ARBA00022692"/>
    </source>
</evidence>
<dbReference type="FunFam" id="3.40.190.10:FF:000024">
    <property type="entry name" value="Glutamate receptor, ionotropic, delta 1"/>
    <property type="match status" value="1"/>
</dbReference>
<dbReference type="GO" id="GO:0015276">
    <property type="term" value="F:ligand-gated monoatomic ion channel activity"/>
    <property type="evidence" value="ECO:0007669"/>
    <property type="project" value="InterPro"/>
</dbReference>
<feature type="compositionally biased region" description="Basic and acidic residues" evidence="12">
    <location>
        <begin position="638"/>
        <end position="649"/>
    </location>
</feature>
<comment type="caution">
    <text evidence="16">The sequence shown here is derived from an EMBL/GenBank/DDBJ whole genome shotgun (WGS) entry which is preliminary data.</text>
</comment>
<feature type="region of interest" description="Disordered" evidence="12">
    <location>
        <begin position="623"/>
        <end position="661"/>
    </location>
</feature>
<dbReference type="Pfam" id="PF10613">
    <property type="entry name" value="Lig_chan-Glu_bd"/>
    <property type="match status" value="1"/>
</dbReference>
<keyword evidence="10" id="KW-1071">Ligand-gated ion channel</keyword>
<evidence type="ECO:0000256" key="10">
    <source>
        <dbReference type="ARBA" id="ARBA00023286"/>
    </source>
</evidence>
<feature type="transmembrane region" description="Helical" evidence="13">
    <location>
        <begin position="584"/>
        <end position="611"/>
    </location>
</feature>
<dbReference type="SUPFAM" id="SSF53850">
    <property type="entry name" value="Periplasmic binding protein-like II"/>
    <property type="match status" value="1"/>
</dbReference>
<feature type="compositionally biased region" description="Low complexity" evidence="12">
    <location>
        <begin position="650"/>
        <end position="661"/>
    </location>
</feature>
<gene>
    <name evidence="16" type="ORF">C0Q70_00174</name>
</gene>
<feature type="transmembrane region" description="Helical" evidence="13">
    <location>
        <begin position="402"/>
        <end position="426"/>
    </location>
</feature>
<sequence>MHILRQALAELNLTSADLTLAAGTAHDITWSFADGRTDNCSVVVVAATCQRAEMLKTAFSNSSLPLLIYSDDICDQAFTLSPWSTTTWTRAAVDVIVALRWTDVILVYDETSRGYHWKLRHENYSWTIVCPALQSSHLHFVDQNASNMAALFLAPRDSSSLQTTCSHRPEEYVLCIHQGSGPLSFQPVGVWSSTSGLTMFNVPKPDGVFFNKTLRVGVLEAIPFLKRLSDQSDNIVYEGLCIDILQELSHRLNFSYQLIESTDGLLGAPTANGSWNGLVAMLLHDELDLAIGPLTITSVRQSVIDFTVPYMEDGGAILTKGDKPPDLLYQFRPFSPGVWLLLCAYIVMTGAVLFTICKVNSACGVSGGQHTAWSLQDCILLTFSSFVSQGFERYPTCTPARLVLGCWWVFSILIVSMYTATLAAMLTVTVGVGNIDSIDDLAESSLTPITLAGSSWETLFLTAKSGAVQNVGRRMVHSPYVKTDADAVKYVMEGSAAYIEGQNIISYLYNKDCKHLHITKDTFISMGLGFAVPKNANYREQMNTVLLELQESGLMNLWRSRWWGLEFDCDNHDGSVRSYRQLDFVSIGGVLILYLAVITLAIVCLFAQLFYKQRKRCRSQKLQGSSTNLSDALHQSQKSHESKTSEKSSENTSQSSLSSDV</sequence>
<keyword evidence="9" id="KW-0325">Glycoprotein</keyword>
<organism evidence="16 17">
    <name type="scientific">Pomacea canaliculata</name>
    <name type="common">Golden apple snail</name>
    <dbReference type="NCBI Taxonomy" id="400727"/>
    <lineage>
        <taxon>Eukaryota</taxon>
        <taxon>Metazoa</taxon>
        <taxon>Spiralia</taxon>
        <taxon>Lophotrochozoa</taxon>
        <taxon>Mollusca</taxon>
        <taxon>Gastropoda</taxon>
        <taxon>Caenogastropoda</taxon>
        <taxon>Architaenioglossa</taxon>
        <taxon>Ampullarioidea</taxon>
        <taxon>Ampullariidae</taxon>
        <taxon>Pomacea</taxon>
    </lineage>
</organism>
<feature type="transmembrane region" description="Helical" evidence="13">
    <location>
        <begin position="337"/>
        <end position="357"/>
    </location>
</feature>
<keyword evidence="2" id="KW-0813">Transport</keyword>
<evidence type="ECO:0000256" key="3">
    <source>
        <dbReference type="ARBA" id="ARBA00022475"/>
    </source>
</evidence>
<keyword evidence="7 13" id="KW-0472">Membrane</keyword>
<dbReference type="Pfam" id="PF00060">
    <property type="entry name" value="Lig_chan"/>
    <property type="match status" value="1"/>
</dbReference>
<proteinExistence type="predicted"/>
<dbReference type="Gene3D" id="1.10.287.70">
    <property type="match status" value="1"/>
</dbReference>
<dbReference type="InterPro" id="IPR001320">
    <property type="entry name" value="Iontro_rcpt_C"/>
</dbReference>
<dbReference type="SMART" id="SM00918">
    <property type="entry name" value="Lig_chan-Glu_bd"/>
    <property type="match status" value="1"/>
</dbReference>
<evidence type="ECO:0000259" key="14">
    <source>
        <dbReference type="SMART" id="SM00079"/>
    </source>
</evidence>
<feature type="domain" description="Ionotropic glutamate receptor L-glutamate and glycine-binding" evidence="15">
    <location>
        <begin position="223"/>
        <end position="284"/>
    </location>
</feature>
<evidence type="ECO:0000256" key="1">
    <source>
        <dbReference type="ARBA" id="ARBA00004651"/>
    </source>
</evidence>
<evidence type="ECO:0000256" key="8">
    <source>
        <dbReference type="ARBA" id="ARBA00023170"/>
    </source>
</evidence>
<evidence type="ECO:0000256" key="2">
    <source>
        <dbReference type="ARBA" id="ARBA00022448"/>
    </source>
</evidence>
<evidence type="ECO:0000256" key="5">
    <source>
        <dbReference type="ARBA" id="ARBA00022989"/>
    </source>
</evidence>
<evidence type="ECO:0000256" key="9">
    <source>
        <dbReference type="ARBA" id="ARBA00023180"/>
    </source>
</evidence>
<evidence type="ECO:0000256" key="6">
    <source>
        <dbReference type="ARBA" id="ARBA00023065"/>
    </source>
</evidence>
<dbReference type="SMART" id="SM00079">
    <property type="entry name" value="PBPe"/>
    <property type="match status" value="1"/>
</dbReference>
<dbReference type="Proteomes" id="UP000245119">
    <property type="component" value="Linkage Group LG1"/>
</dbReference>
<keyword evidence="8" id="KW-0675">Receptor</keyword>
<reference evidence="16 17" key="1">
    <citation type="submission" date="2018-04" db="EMBL/GenBank/DDBJ databases">
        <title>The genome of golden apple snail Pomacea canaliculata provides insight into stress tolerance and invasive adaptation.</title>
        <authorList>
            <person name="Liu C."/>
            <person name="Liu B."/>
            <person name="Ren Y."/>
            <person name="Zhang Y."/>
            <person name="Wang H."/>
            <person name="Li S."/>
            <person name="Jiang F."/>
            <person name="Yin L."/>
            <person name="Zhang G."/>
            <person name="Qian W."/>
            <person name="Fan W."/>
        </authorList>
    </citation>
    <scope>NUCLEOTIDE SEQUENCE [LARGE SCALE GENOMIC DNA]</scope>
    <source>
        <strain evidence="16">SZHN2017</strain>
        <tissue evidence="16">Muscle</tissue>
    </source>
</reference>
<evidence type="ECO:0000256" key="13">
    <source>
        <dbReference type="SAM" id="Phobius"/>
    </source>
</evidence>
<dbReference type="OrthoDB" id="9997229at2759"/>
<keyword evidence="5 13" id="KW-1133">Transmembrane helix</keyword>
<keyword evidence="6" id="KW-0406">Ion transport</keyword>
<dbReference type="InterPro" id="IPR052192">
    <property type="entry name" value="Insect_Ionotropic_Sensory_Rcpt"/>
</dbReference>
<name>A0A2T7PVY5_POMCA</name>
<dbReference type="GO" id="GO:0050906">
    <property type="term" value="P:detection of stimulus involved in sensory perception"/>
    <property type="evidence" value="ECO:0007669"/>
    <property type="project" value="UniProtKB-ARBA"/>
</dbReference>
<evidence type="ECO:0000256" key="11">
    <source>
        <dbReference type="ARBA" id="ARBA00023303"/>
    </source>
</evidence>
<dbReference type="GO" id="GO:0005886">
    <property type="term" value="C:plasma membrane"/>
    <property type="evidence" value="ECO:0007669"/>
    <property type="project" value="UniProtKB-SubCell"/>
</dbReference>
<comment type="subcellular location">
    <subcellularLocation>
        <location evidence="1">Cell membrane</location>
        <topology evidence="1">Multi-pass membrane protein</topology>
    </subcellularLocation>
</comment>
<dbReference type="InterPro" id="IPR019594">
    <property type="entry name" value="Glu/Gly-bd"/>
</dbReference>
<feature type="domain" description="Ionotropic glutamate receptor C-terminal" evidence="14">
    <location>
        <begin position="213"/>
        <end position="565"/>
    </location>
</feature>
<dbReference type="EMBL" id="PZQS01000001">
    <property type="protein sequence ID" value="PVD37578.1"/>
    <property type="molecule type" value="Genomic_DNA"/>
</dbReference>
<evidence type="ECO:0000313" key="16">
    <source>
        <dbReference type="EMBL" id="PVD37578.1"/>
    </source>
</evidence>
<evidence type="ECO:0008006" key="18">
    <source>
        <dbReference type="Google" id="ProtNLM"/>
    </source>
</evidence>
<keyword evidence="17" id="KW-1185">Reference proteome</keyword>
<dbReference type="PANTHER" id="PTHR42643:SF24">
    <property type="entry name" value="IONOTROPIC RECEPTOR 60A"/>
    <property type="match status" value="1"/>
</dbReference>
<evidence type="ECO:0000313" key="17">
    <source>
        <dbReference type="Proteomes" id="UP000245119"/>
    </source>
</evidence>
<evidence type="ECO:0000256" key="12">
    <source>
        <dbReference type="SAM" id="MobiDB-lite"/>
    </source>
</evidence>